<feature type="domain" description="DUF4168" evidence="2">
    <location>
        <begin position="26"/>
        <end position="85"/>
    </location>
</feature>
<dbReference type="AlphaFoldDB" id="A0A1I5BBL8"/>
<dbReference type="Pfam" id="PF13767">
    <property type="entry name" value="DUF4168"/>
    <property type="match status" value="2"/>
</dbReference>
<dbReference type="RefSeq" id="WP_093409709.1">
    <property type="nucleotide sequence ID" value="NZ_FOVL01000014.1"/>
</dbReference>
<evidence type="ECO:0000313" key="3">
    <source>
        <dbReference type="EMBL" id="SFN72086.1"/>
    </source>
</evidence>
<evidence type="ECO:0000259" key="2">
    <source>
        <dbReference type="Pfam" id="PF13767"/>
    </source>
</evidence>
<dbReference type="OrthoDB" id="1467687at2"/>
<organism evidence="3 4">
    <name type="scientific">Salegentibacter flavus</name>
    <dbReference type="NCBI Taxonomy" id="287099"/>
    <lineage>
        <taxon>Bacteria</taxon>
        <taxon>Pseudomonadati</taxon>
        <taxon>Bacteroidota</taxon>
        <taxon>Flavobacteriia</taxon>
        <taxon>Flavobacteriales</taxon>
        <taxon>Flavobacteriaceae</taxon>
        <taxon>Salegentibacter</taxon>
    </lineage>
</organism>
<dbReference type="InterPro" id="IPR025433">
    <property type="entry name" value="DUF4168"/>
</dbReference>
<reference evidence="3 4" key="1">
    <citation type="submission" date="2016-10" db="EMBL/GenBank/DDBJ databases">
        <authorList>
            <person name="de Groot N.N."/>
        </authorList>
    </citation>
    <scope>NUCLEOTIDE SEQUENCE [LARGE SCALE GENOMIC DNA]</scope>
    <source>
        <strain evidence="3 4">DSM 17794</strain>
    </source>
</reference>
<evidence type="ECO:0000256" key="1">
    <source>
        <dbReference type="SAM" id="SignalP"/>
    </source>
</evidence>
<keyword evidence="1" id="KW-0732">Signal</keyword>
<dbReference type="Proteomes" id="UP000199153">
    <property type="component" value="Unassembled WGS sequence"/>
</dbReference>
<name>A0A1I5BBL8_9FLAO</name>
<dbReference type="STRING" id="287099.SAMN05660413_02285"/>
<feature type="chain" id="PRO_5011728047" description="DUF4168 domain-containing protein" evidence="1">
    <location>
        <begin position="25"/>
        <end position="160"/>
    </location>
</feature>
<sequence length="160" mass="18013">MLRLKRIATSLFFTAVIGTVTAVAQTPQQMAPQQQQVEVNDEELSKFANAYQGITVINQQAQQKMVKAVEDSGFDVQRFNEIHQASLDPNQEVEVSSEEKAKHKAVVTEIEGMQGDFQKDMENVIEEQGLSIERYEQLAMALQQDTALQQRLQKLMQGEG</sequence>
<feature type="signal peptide" evidence="1">
    <location>
        <begin position="1"/>
        <end position="24"/>
    </location>
</feature>
<evidence type="ECO:0000313" key="4">
    <source>
        <dbReference type="Proteomes" id="UP000199153"/>
    </source>
</evidence>
<dbReference type="EMBL" id="FOVL01000014">
    <property type="protein sequence ID" value="SFN72086.1"/>
    <property type="molecule type" value="Genomic_DNA"/>
</dbReference>
<keyword evidence="4" id="KW-1185">Reference proteome</keyword>
<gene>
    <name evidence="3" type="ORF">SAMN05660413_02285</name>
</gene>
<protein>
    <recommendedName>
        <fullName evidence="2">DUF4168 domain-containing protein</fullName>
    </recommendedName>
</protein>
<proteinExistence type="predicted"/>
<accession>A0A1I5BBL8</accession>
<feature type="domain" description="DUF4168" evidence="2">
    <location>
        <begin position="94"/>
        <end position="151"/>
    </location>
</feature>